<dbReference type="Proteomes" id="UP000429484">
    <property type="component" value="Unassembled WGS sequence"/>
</dbReference>
<gene>
    <name evidence="1" type="ORF">GHK53_12260</name>
</gene>
<proteinExistence type="predicted"/>
<sequence length="56" mass="6446">MTQFVSSPEILTLATHGTYRLTRHPRHEDYSVWDGGRIVAQGGRGLMEKVFKERTE</sequence>
<protein>
    <submittedName>
        <fullName evidence="1">Uncharacterized protein</fullName>
    </submittedName>
</protein>
<dbReference type="EMBL" id="WISR01000124">
    <property type="protein sequence ID" value="MQW33550.1"/>
    <property type="molecule type" value="Genomic_DNA"/>
</dbReference>
<comment type="caution">
    <text evidence="1">The sequence shown here is derived from an EMBL/GenBank/DDBJ whole genome shotgun (WGS) entry which is preliminary data.</text>
</comment>
<reference evidence="1 2" key="1">
    <citation type="journal article" date="2013" name="Genome Biol.">
        <title>Comparative genomics of the core and accessory genomes of 48 Sinorhizobium strains comprising five genospecies.</title>
        <authorList>
            <person name="Sugawara M."/>
            <person name="Epstein B."/>
            <person name="Badgley B.D."/>
            <person name="Unno T."/>
            <person name="Xu L."/>
            <person name="Reese J."/>
            <person name="Gyaneshwar P."/>
            <person name="Denny R."/>
            <person name="Mudge J."/>
            <person name="Bharti A.K."/>
            <person name="Farmer A.D."/>
            <person name="May G.D."/>
            <person name="Woodward J.E."/>
            <person name="Medigue C."/>
            <person name="Vallenet D."/>
            <person name="Lajus A."/>
            <person name="Rouy Z."/>
            <person name="Martinez-Vaz B."/>
            <person name="Tiffin P."/>
            <person name="Young N.D."/>
            <person name="Sadowsky M.J."/>
        </authorList>
    </citation>
    <scope>NUCLEOTIDE SEQUENCE [LARGE SCALE GENOMIC DNA]</scope>
    <source>
        <strain evidence="1 2">N6B1</strain>
    </source>
</reference>
<evidence type="ECO:0000313" key="2">
    <source>
        <dbReference type="Proteomes" id="UP000429484"/>
    </source>
</evidence>
<dbReference type="AlphaFoldDB" id="A0AAW9TNB7"/>
<organism evidence="1 2">
    <name type="scientific">Rhizobium meliloti</name>
    <name type="common">Ensifer meliloti</name>
    <name type="synonym">Sinorhizobium meliloti</name>
    <dbReference type="NCBI Taxonomy" id="382"/>
    <lineage>
        <taxon>Bacteria</taxon>
        <taxon>Pseudomonadati</taxon>
        <taxon>Pseudomonadota</taxon>
        <taxon>Alphaproteobacteria</taxon>
        <taxon>Hyphomicrobiales</taxon>
        <taxon>Rhizobiaceae</taxon>
        <taxon>Sinorhizobium/Ensifer group</taxon>
        <taxon>Sinorhizobium</taxon>
    </lineage>
</organism>
<evidence type="ECO:0000313" key="1">
    <source>
        <dbReference type="EMBL" id="MQW33550.1"/>
    </source>
</evidence>
<name>A0AAW9TNB7_RHIML</name>
<accession>A0AAW9TNB7</accession>
<dbReference type="RefSeq" id="WP_153349661.1">
    <property type="nucleotide sequence ID" value="NZ_WISR01000124.1"/>
</dbReference>